<evidence type="ECO:0000256" key="5">
    <source>
        <dbReference type="ARBA" id="ARBA00023136"/>
    </source>
</evidence>
<dbReference type="GO" id="GO:0005886">
    <property type="term" value="C:plasma membrane"/>
    <property type="evidence" value="ECO:0007669"/>
    <property type="project" value="UniProtKB-SubCell"/>
</dbReference>
<dbReference type="InterPro" id="IPR016174">
    <property type="entry name" value="Di-haem_cyt_TM"/>
</dbReference>
<dbReference type="KEGG" id="pshq:F3W81_08275"/>
<evidence type="ECO:0000313" key="8">
    <source>
        <dbReference type="EMBL" id="QOL80810.1"/>
    </source>
</evidence>
<dbReference type="Pfam" id="PF01292">
    <property type="entry name" value="Ni_hydr_CYTB"/>
    <property type="match status" value="1"/>
</dbReference>
<name>A0A7L9WNX8_9RHOB</name>
<dbReference type="Gene3D" id="1.20.950.20">
    <property type="entry name" value="Transmembrane di-heme cytochromes, Chain C"/>
    <property type="match status" value="1"/>
</dbReference>
<feature type="transmembrane region" description="Helical" evidence="6">
    <location>
        <begin position="115"/>
        <end position="140"/>
    </location>
</feature>
<evidence type="ECO:0000259" key="7">
    <source>
        <dbReference type="Pfam" id="PF01292"/>
    </source>
</evidence>
<dbReference type="InterPro" id="IPR011577">
    <property type="entry name" value="Cyt_b561_bac/Ni-Hgenase"/>
</dbReference>
<dbReference type="SUPFAM" id="SSF81342">
    <property type="entry name" value="Transmembrane di-heme cytochromes"/>
    <property type="match status" value="1"/>
</dbReference>
<evidence type="ECO:0000313" key="9">
    <source>
        <dbReference type="Proteomes" id="UP000594118"/>
    </source>
</evidence>
<feature type="domain" description="Cytochrome b561 bacterial/Ni-hydrogenase" evidence="7">
    <location>
        <begin position="6"/>
        <end position="189"/>
    </location>
</feature>
<dbReference type="GO" id="GO:0009055">
    <property type="term" value="F:electron transfer activity"/>
    <property type="evidence" value="ECO:0007669"/>
    <property type="project" value="InterPro"/>
</dbReference>
<feature type="transmembrane region" description="Helical" evidence="6">
    <location>
        <begin position="152"/>
        <end position="179"/>
    </location>
</feature>
<feature type="transmembrane region" description="Helical" evidence="6">
    <location>
        <begin position="50"/>
        <end position="68"/>
    </location>
</feature>
<gene>
    <name evidence="8" type="ORF">F3W81_08275</name>
</gene>
<evidence type="ECO:0000256" key="3">
    <source>
        <dbReference type="ARBA" id="ARBA00022692"/>
    </source>
</evidence>
<evidence type="ECO:0000256" key="1">
    <source>
        <dbReference type="ARBA" id="ARBA00004651"/>
    </source>
</evidence>
<feature type="transmembrane region" description="Helical" evidence="6">
    <location>
        <begin position="12"/>
        <end position="30"/>
    </location>
</feature>
<accession>A0A7L9WNX8</accession>
<comment type="subcellular location">
    <subcellularLocation>
        <location evidence="1">Cell membrane</location>
        <topology evidence="1">Multi-pass membrane protein</topology>
    </subcellularLocation>
</comment>
<dbReference type="Proteomes" id="UP000594118">
    <property type="component" value="Chromosome"/>
</dbReference>
<keyword evidence="2" id="KW-1003">Cell membrane</keyword>
<reference evidence="8 9" key="1">
    <citation type="submission" date="2019-10" db="EMBL/GenBank/DDBJ databases">
        <title>Pseudopuniceibacterium sp. HQ09 islated from Antarctica.</title>
        <authorList>
            <person name="Liao L."/>
            <person name="Su S."/>
            <person name="Chen B."/>
            <person name="Yu Y."/>
        </authorList>
    </citation>
    <scope>NUCLEOTIDE SEQUENCE [LARGE SCALE GENOMIC DNA]</scope>
    <source>
        <strain evidence="8 9">HQ09</strain>
    </source>
</reference>
<sequence>MTITTRHTYLTRILHGLLAVAIIVQLGSSLGMSPAEDGHAGNTLFGAHEVAGLASFALVLAFWIWAMLRRVGTPLGVLFPWLSAARLSALWGDSLHHLKMLGRLRMPEHQDDGPLAGAIHGLGLSLVTVMAATGTFYYFSGAESPEAAGLPMLIHVTLGNLVWVYLLGHAAMGLLAHLATGFDLRSMWSLAARVRRN</sequence>
<evidence type="ECO:0000256" key="6">
    <source>
        <dbReference type="SAM" id="Phobius"/>
    </source>
</evidence>
<keyword evidence="3 6" id="KW-0812">Transmembrane</keyword>
<evidence type="ECO:0000256" key="2">
    <source>
        <dbReference type="ARBA" id="ARBA00022475"/>
    </source>
</evidence>
<keyword evidence="5 6" id="KW-0472">Membrane</keyword>
<keyword evidence="9" id="KW-1185">Reference proteome</keyword>
<dbReference type="GO" id="GO:0022904">
    <property type="term" value="P:respiratory electron transport chain"/>
    <property type="evidence" value="ECO:0007669"/>
    <property type="project" value="InterPro"/>
</dbReference>
<proteinExistence type="predicted"/>
<keyword evidence="4 6" id="KW-1133">Transmembrane helix</keyword>
<dbReference type="RefSeq" id="WP_193083129.1">
    <property type="nucleotide sequence ID" value="NZ_CP045201.1"/>
</dbReference>
<evidence type="ECO:0000256" key="4">
    <source>
        <dbReference type="ARBA" id="ARBA00022989"/>
    </source>
</evidence>
<dbReference type="EMBL" id="CP045201">
    <property type="protein sequence ID" value="QOL80810.1"/>
    <property type="molecule type" value="Genomic_DNA"/>
</dbReference>
<organism evidence="8 9">
    <name type="scientific">Pseudooceanicola spongiae</name>
    <dbReference type="NCBI Taxonomy" id="2613965"/>
    <lineage>
        <taxon>Bacteria</taxon>
        <taxon>Pseudomonadati</taxon>
        <taxon>Pseudomonadota</taxon>
        <taxon>Alphaproteobacteria</taxon>
        <taxon>Rhodobacterales</taxon>
        <taxon>Paracoccaceae</taxon>
        <taxon>Pseudooceanicola</taxon>
    </lineage>
</organism>
<protein>
    <submittedName>
        <fullName evidence="8">Cytochrome b/b6 domain-containing protein</fullName>
    </submittedName>
</protein>
<dbReference type="AlphaFoldDB" id="A0A7L9WNX8"/>